<protein>
    <submittedName>
        <fullName evidence="1">Uncharacterized protein</fullName>
    </submittedName>
</protein>
<comment type="caution">
    <text evidence="1">The sequence shown here is derived from an EMBL/GenBank/DDBJ whole genome shotgun (WGS) entry which is preliminary data.</text>
</comment>
<sequence length="75" mass="8650">MADRLVLIETNLRRLLKDDPKIREQLHKLLDQAYESVLQRQCDSWGSLPDMPLSSDQLWQALLREAQCVGGKTSQ</sequence>
<gene>
    <name evidence="1" type="ORF">HJO_07107</name>
</gene>
<proteinExistence type="predicted"/>
<evidence type="ECO:0000313" key="2">
    <source>
        <dbReference type="Proteomes" id="UP000025171"/>
    </source>
</evidence>
<dbReference type="EMBL" id="ARYK01000003">
    <property type="protein sequence ID" value="KCZ92703.1"/>
    <property type="molecule type" value="Genomic_DNA"/>
</dbReference>
<evidence type="ECO:0000313" key="1">
    <source>
        <dbReference type="EMBL" id="KCZ92703.1"/>
    </source>
</evidence>
<reference evidence="1 2" key="1">
    <citation type="journal article" date="2014" name="Antonie Van Leeuwenhoek">
        <title>Hyphomonas beringensis sp. nov. and Hyphomonas chukchiensis sp. nov., isolated from surface seawater of the Bering Sea and Chukchi Sea.</title>
        <authorList>
            <person name="Li C."/>
            <person name="Lai Q."/>
            <person name="Li G."/>
            <person name="Dong C."/>
            <person name="Wang J."/>
            <person name="Liao Y."/>
            <person name="Shao Z."/>
        </authorList>
    </citation>
    <scope>NUCLEOTIDE SEQUENCE [LARGE SCALE GENOMIC DNA]</scope>
    <source>
        <strain evidence="1 2">MHS-2</strain>
    </source>
</reference>
<dbReference type="AlphaFoldDB" id="A0A059FQH2"/>
<organism evidence="1 2">
    <name type="scientific">Hyphomonas johnsonii MHS-2</name>
    <dbReference type="NCBI Taxonomy" id="1280950"/>
    <lineage>
        <taxon>Bacteria</taxon>
        <taxon>Pseudomonadati</taxon>
        <taxon>Pseudomonadota</taxon>
        <taxon>Alphaproteobacteria</taxon>
        <taxon>Hyphomonadales</taxon>
        <taxon>Hyphomonadaceae</taxon>
        <taxon>Hyphomonas</taxon>
    </lineage>
</organism>
<keyword evidence="2" id="KW-1185">Reference proteome</keyword>
<name>A0A059FQH2_9PROT</name>
<dbReference type="Proteomes" id="UP000025171">
    <property type="component" value="Unassembled WGS sequence"/>
</dbReference>
<accession>A0A059FQH2</accession>